<keyword evidence="1" id="KW-0805">Transcription regulation</keyword>
<name>A0A4Q0S1C3_9BRAD</name>
<keyword evidence="8" id="KW-1185">Reference proteome</keyword>
<dbReference type="Proteomes" id="UP000289546">
    <property type="component" value="Unassembled WGS sequence"/>
</dbReference>
<organism evidence="7 8">
    <name type="scientific">Bradyrhizobium nanningense</name>
    <dbReference type="NCBI Taxonomy" id="1325118"/>
    <lineage>
        <taxon>Bacteria</taxon>
        <taxon>Pseudomonadati</taxon>
        <taxon>Pseudomonadota</taxon>
        <taxon>Alphaproteobacteria</taxon>
        <taxon>Hyphomicrobiales</taxon>
        <taxon>Nitrobacteraceae</taxon>
        <taxon>Bradyrhizobium</taxon>
    </lineage>
</organism>
<evidence type="ECO:0000256" key="4">
    <source>
        <dbReference type="ARBA" id="ARBA00023231"/>
    </source>
</evidence>
<dbReference type="SMART" id="SM00419">
    <property type="entry name" value="HTH_CRP"/>
    <property type="match status" value="1"/>
</dbReference>
<dbReference type="GO" id="GO:0003677">
    <property type="term" value="F:DNA binding"/>
    <property type="evidence" value="ECO:0007669"/>
    <property type="project" value="UniProtKB-KW"/>
</dbReference>
<dbReference type="PROSITE" id="PS50042">
    <property type="entry name" value="CNMP_BINDING_3"/>
    <property type="match status" value="1"/>
</dbReference>
<dbReference type="OrthoDB" id="667966at2"/>
<dbReference type="EMBL" id="LBJQ01000081">
    <property type="protein sequence ID" value="RXH26553.1"/>
    <property type="molecule type" value="Genomic_DNA"/>
</dbReference>
<dbReference type="SUPFAM" id="SSF46785">
    <property type="entry name" value="Winged helix' DNA-binding domain"/>
    <property type="match status" value="1"/>
</dbReference>
<dbReference type="Pfam" id="PF13545">
    <property type="entry name" value="HTH_Crp_2"/>
    <property type="match status" value="1"/>
</dbReference>
<dbReference type="GO" id="GO:0003700">
    <property type="term" value="F:DNA-binding transcription factor activity"/>
    <property type="evidence" value="ECO:0007669"/>
    <property type="project" value="TreeGrafter"/>
</dbReference>
<evidence type="ECO:0000259" key="5">
    <source>
        <dbReference type="PROSITE" id="PS50042"/>
    </source>
</evidence>
<sequence length="221" mass="24936">MLLRTNTPSSRPVDGHLAALAGERVFCSEFRYRRGTEVFGEGEETEYVYQIIAGAVRTYKLLSDGRRQINSFHLPGDMFGLENGAVHRFTAEAVVETRVRITRRRSLLETMQGRESGASSFLGLVTRNLQHAENHMLLLGRKTALERVAAFLLELDERLGHPRILVLPMSRRDIADYLGLTLETVSRACSTLRGQKMLKFEGATQRQIVLLDRKGLAEYDA</sequence>
<evidence type="ECO:0000256" key="2">
    <source>
        <dbReference type="ARBA" id="ARBA00023125"/>
    </source>
</evidence>
<feature type="domain" description="HTH crp-type" evidence="6">
    <location>
        <begin position="142"/>
        <end position="214"/>
    </location>
</feature>
<dbReference type="InterPro" id="IPR000595">
    <property type="entry name" value="cNMP-bd_dom"/>
</dbReference>
<dbReference type="RefSeq" id="WP_128919570.1">
    <property type="nucleotide sequence ID" value="NZ_LBJC01000081.1"/>
</dbReference>
<feature type="domain" description="Cyclic nucleotide-binding" evidence="5">
    <location>
        <begin position="32"/>
        <end position="80"/>
    </location>
</feature>
<dbReference type="PANTHER" id="PTHR24567">
    <property type="entry name" value="CRP FAMILY TRANSCRIPTIONAL REGULATORY PROTEIN"/>
    <property type="match status" value="1"/>
</dbReference>
<evidence type="ECO:0000256" key="1">
    <source>
        <dbReference type="ARBA" id="ARBA00023015"/>
    </source>
</evidence>
<keyword evidence="2" id="KW-0238">DNA-binding</keyword>
<dbReference type="InterPro" id="IPR050397">
    <property type="entry name" value="Env_Response_Regulators"/>
</dbReference>
<dbReference type="InterPro" id="IPR018490">
    <property type="entry name" value="cNMP-bd_dom_sf"/>
</dbReference>
<dbReference type="Gene3D" id="1.10.10.10">
    <property type="entry name" value="Winged helix-like DNA-binding domain superfamily/Winged helix DNA-binding domain"/>
    <property type="match status" value="1"/>
</dbReference>
<protein>
    <submittedName>
        <fullName evidence="7">Transcriptional regulator</fullName>
    </submittedName>
</protein>
<dbReference type="InterPro" id="IPR036390">
    <property type="entry name" value="WH_DNA-bd_sf"/>
</dbReference>
<dbReference type="SMART" id="SM00100">
    <property type="entry name" value="cNMP"/>
    <property type="match status" value="1"/>
</dbReference>
<evidence type="ECO:0000313" key="8">
    <source>
        <dbReference type="Proteomes" id="UP000289546"/>
    </source>
</evidence>
<accession>A0A4Q0S1C3</accession>
<proteinExistence type="predicted"/>
<reference evidence="7 8" key="1">
    <citation type="submission" date="2015-04" db="EMBL/GenBank/DDBJ databases">
        <title>Comparative genomics of rhizobia nodulating Arachis hypogaea in China.</title>
        <authorList>
            <person name="Li Y."/>
        </authorList>
    </citation>
    <scope>NUCLEOTIDE SEQUENCE [LARGE SCALE GENOMIC DNA]</scope>
    <source>
        <strain evidence="7 8">CCBAU 51757</strain>
    </source>
</reference>
<dbReference type="PANTHER" id="PTHR24567:SF75">
    <property type="entry name" value="FUMARATE AND NITRATE REDUCTION REGULATORY PROTEIN"/>
    <property type="match status" value="1"/>
</dbReference>
<dbReference type="FunFam" id="1.10.10.10:FF:000028">
    <property type="entry name" value="Fumarate/nitrate reduction transcriptional regulator Fnr"/>
    <property type="match status" value="1"/>
</dbReference>
<dbReference type="PRINTS" id="PR00034">
    <property type="entry name" value="HTHCRP"/>
</dbReference>
<dbReference type="InterPro" id="IPR014710">
    <property type="entry name" value="RmlC-like_jellyroll"/>
</dbReference>
<dbReference type="CDD" id="cd00092">
    <property type="entry name" value="HTH_CRP"/>
    <property type="match status" value="1"/>
</dbReference>
<dbReference type="GO" id="GO:0005829">
    <property type="term" value="C:cytosol"/>
    <property type="evidence" value="ECO:0007669"/>
    <property type="project" value="TreeGrafter"/>
</dbReference>
<dbReference type="Pfam" id="PF00027">
    <property type="entry name" value="cNMP_binding"/>
    <property type="match status" value="1"/>
</dbReference>
<comment type="caution">
    <text evidence="7">The sequence shown here is derived from an EMBL/GenBank/DDBJ whole genome shotgun (WGS) entry which is preliminary data.</text>
</comment>
<gene>
    <name evidence="7" type="ORF">XH99_19490</name>
</gene>
<dbReference type="SUPFAM" id="SSF51206">
    <property type="entry name" value="cAMP-binding domain-like"/>
    <property type="match status" value="1"/>
</dbReference>
<evidence type="ECO:0000259" key="6">
    <source>
        <dbReference type="PROSITE" id="PS51063"/>
    </source>
</evidence>
<dbReference type="InterPro" id="IPR036388">
    <property type="entry name" value="WH-like_DNA-bd_sf"/>
</dbReference>
<dbReference type="Gene3D" id="2.60.120.10">
    <property type="entry name" value="Jelly Rolls"/>
    <property type="match status" value="1"/>
</dbReference>
<keyword evidence="3" id="KW-0804">Transcription</keyword>
<dbReference type="InterPro" id="IPR012318">
    <property type="entry name" value="HTH_CRP"/>
</dbReference>
<keyword evidence="4" id="KW-0535">Nitrogen fixation</keyword>
<dbReference type="AlphaFoldDB" id="A0A4Q0S1C3"/>
<evidence type="ECO:0000313" key="7">
    <source>
        <dbReference type="EMBL" id="RXH26553.1"/>
    </source>
</evidence>
<dbReference type="CDD" id="cd00038">
    <property type="entry name" value="CAP_ED"/>
    <property type="match status" value="1"/>
</dbReference>
<dbReference type="PROSITE" id="PS51063">
    <property type="entry name" value="HTH_CRP_2"/>
    <property type="match status" value="1"/>
</dbReference>
<evidence type="ECO:0000256" key="3">
    <source>
        <dbReference type="ARBA" id="ARBA00023163"/>
    </source>
</evidence>